<sequence length="44" mass="5067">MSKSMQDFKGMSFLKKRHKKLDKLNYELETIQGILILGGALIEL</sequence>
<evidence type="ECO:0000313" key="1">
    <source>
        <dbReference type="EMBL" id="WHY31944.1"/>
    </source>
</evidence>
<proteinExistence type="predicted"/>
<dbReference type="Proteomes" id="UP001178303">
    <property type="component" value="Chromosome"/>
</dbReference>
<dbReference type="EMBL" id="CP126099">
    <property type="protein sequence ID" value="WHY31944.1"/>
    <property type="molecule type" value="Genomic_DNA"/>
</dbReference>
<evidence type="ECO:0000313" key="2">
    <source>
        <dbReference type="Proteomes" id="UP001178303"/>
    </source>
</evidence>
<protein>
    <submittedName>
        <fullName evidence="1">Uncharacterized protein</fullName>
    </submittedName>
</protein>
<accession>A0AA95S1K6</accession>
<dbReference type="RefSeq" id="WP_283886409.1">
    <property type="nucleotide sequence ID" value="NZ_CP126099.1"/>
</dbReference>
<dbReference type="AlphaFoldDB" id="A0AA95S1K6"/>
<name>A0AA95S1K6_9BACI</name>
<organism evidence="1 2">
    <name type="scientific">Bacillus wiedmannii</name>
    <dbReference type="NCBI Taxonomy" id="1890302"/>
    <lineage>
        <taxon>Bacteria</taxon>
        <taxon>Bacillati</taxon>
        <taxon>Bacillota</taxon>
        <taxon>Bacilli</taxon>
        <taxon>Bacillales</taxon>
        <taxon>Bacillaceae</taxon>
        <taxon>Bacillus</taxon>
        <taxon>Bacillus cereus group</taxon>
    </lineage>
</organism>
<reference evidence="1" key="1">
    <citation type="submission" date="2023-05" db="EMBL/GenBank/DDBJ databases">
        <title>Comparative genomics of Bacillaceae isolates and their secondary metabolite potential.</title>
        <authorList>
            <person name="Song L."/>
            <person name="Nielsen L.J."/>
            <person name="Mohite O."/>
            <person name="Xu X."/>
            <person name="Weber T."/>
            <person name="Kovacs A.T."/>
        </authorList>
    </citation>
    <scope>NUCLEOTIDE SEQUENCE</scope>
    <source>
        <strain evidence="1">LN15</strain>
    </source>
</reference>
<gene>
    <name evidence="1" type="ORF">QNH45_14755</name>
</gene>